<dbReference type="RefSeq" id="WP_137066345.1">
    <property type="nucleotide sequence ID" value="NZ_CP039898.1"/>
</dbReference>
<evidence type="ECO:0000313" key="1">
    <source>
        <dbReference type="EMBL" id="QCL80610.1"/>
    </source>
</evidence>
<accession>A0AAE6BES0</accession>
<dbReference type="AlphaFoldDB" id="A0AAE6BES0"/>
<name>A0AAE6BES0_AGRTU</name>
<evidence type="ECO:0000313" key="2">
    <source>
        <dbReference type="Proteomes" id="UP000298579"/>
    </source>
</evidence>
<gene>
    <name evidence="1" type="ORF">CFBP5877_15645</name>
</gene>
<dbReference type="EMBL" id="CP039898">
    <property type="protein sequence ID" value="QCL80610.1"/>
    <property type="molecule type" value="Genomic_DNA"/>
</dbReference>
<proteinExistence type="predicted"/>
<sequence>MPGLCENHAEKENGSYRMRRVLGIATAIGCLFGQTASNAGVGYFSPSGVRAEFAATVDMATINAIDGPAHIAENFRVAAESGLKINLDIGPLISKPRPAGNLVTSYAAQDGSRKEKALPGMNTNKLRDFVSDDQIREFLKPYLDAIAPHKSALYSVFLVDEPYLNGVSKTELQRVASLVRSVFAENGYPEIKIGVIFAGAMFNKRFSAAAQKAALAYVDTIDSYAQSEQARIETLPRSEAKTARAEFDKWKEVINNFRLTTYDTAGNIYDGGGIPAGFDILAFDLYVSTALLDGAYEDAMSVLASESGIPECADFANVKMSKFRSTLSFMQSGPMSAGDHLRDNDNERLTRFYNCRVKGTIKLLQDEAKASGYSKFETMVITESSSNGFLEFAADGSPEAEQPELLVKARVVEEVERAIRLYKEPGSGIDHMLFFTFDDEYDKSINLQVGGVASNPKAIEAISAASDRN</sequence>
<reference evidence="1 2" key="1">
    <citation type="submission" date="2019-04" db="EMBL/GenBank/DDBJ databases">
        <title>Complete genome sequence of Agrobacterium tumefaciens CFBP5877.</title>
        <authorList>
            <person name="Huang Y.-Y."/>
            <person name="Chiang H.-Y."/>
            <person name="Chou L."/>
            <person name="Lai E.-M."/>
            <person name="Kuo C.-H."/>
        </authorList>
    </citation>
    <scope>NUCLEOTIDE SEQUENCE [LARGE SCALE GENOMIC DNA]</scope>
    <source>
        <strain evidence="1 2">CFBP5877</strain>
    </source>
</reference>
<protein>
    <submittedName>
        <fullName evidence="1">Uncharacterized protein</fullName>
    </submittedName>
</protein>
<organism evidence="1 2">
    <name type="scientific">Agrobacterium tumefaciens</name>
    <dbReference type="NCBI Taxonomy" id="358"/>
    <lineage>
        <taxon>Bacteria</taxon>
        <taxon>Pseudomonadati</taxon>
        <taxon>Pseudomonadota</taxon>
        <taxon>Alphaproteobacteria</taxon>
        <taxon>Hyphomicrobiales</taxon>
        <taxon>Rhizobiaceae</taxon>
        <taxon>Rhizobium/Agrobacterium group</taxon>
        <taxon>Agrobacterium</taxon>
        <taxon>Agrobacterium tumefaciens complex</taxon>
    </lineage>
</organism>
<dbReference type="Proteomes" id="UP000298579">
    <property type="component" value="Chromosome linear"/>
</dbReference>